<proteinExistence type="predicted"/>
<dbReference type="AlphaFoldDB" id="A0A7S0MGP7"/>
<dbReference type="PANTHER" id="PTHR34935">
    <property type="entry name" value="PROTEIN TIC110, CHLOROPLASTIC"/>
    <property type="match status" value="1"/>
</dbReference>
<evidence type="ECO:0008006" key="3">
    <source>
        <dbReference type="Google" id="ProtNLM"/>
    </source>
</evidence>
<dbReference type="EMBL" id="HBEZ01033821">
    <property type="protein sequence ID" value="CAD8641007.1"/>
    <property type="molecule type" value="Transcribed_RNA"/>
</dbReference>
<organism evidence="2">
    <name type="scientific">Cryptomonas curvata</name>
    <dbReference type="NCBI Taxonomy" id="233186"/>
    <lineage>
        <taxon>Eukaryota</taxon>
        <taxon>Cryptophyceae</taxon>
        <taxon>Cryptomonadales</taxon>
        <taxon>Cryptomonadaceae</taxon>
        <taxon>Cryptomonas</taxon>
    </lineage>
</organism>
<dbReference type="InterPro" id="IPR031610">
    <property type="entry name" value="TIC110"/>
</dbReference>
<name>A0A7S0MGP7_9CRYP</name>
<dbReference type="PANTHER" id="PTHR34935:SF3">
    <property type="entry name" value="PROTEIN TIC110, CHLOROPLASTIC"/>
    <property type="match status" value="1"/>
</dbReference>
<feature type="transmembrane region" description="Helical" evidence="1">
    <location>
        <begin position="93"/>
        <end position="110"/>
    </location>
</feature>
<dbReference type="GO" id="GO:0045037">
    <property type="term" value="P:protein import into chloroplast stroma"/>
    <property type="evidence" value="ECO:0007669"/>
    <property type="project" value="TreeGrafter"/>
</dbReference>
<protein>
    <recommendedName>
        <fullName evidence="3">IAP100 protein</fullName>
    </recommendedName>
</protein>
<dbReference type="GO" id="GO:0061927">
    <property type="term" value="C:TOC-TIC supercomplex I"/>
    <property type="evidence" value="ECO:0007669"/>
    <property type="project" value="TreeGrafter"/>
</dbReference>
<reference evidence="2" key="1">
    <citation type="submission" date="2021-01" db="EMBL/GenBank/DDBJ databases">
        <authorList>
            <person name="Corre E."/>
            <person name="Pelletier E."/>
            <person name="Niang G."/>
            <person name="Scheremetjew M."/>
            <person name="Finn R."/>
            <person name="Kale V."/>
            <person name="Holt S."/>
            <person name="Cochrane G."/>
            <person name="Meng A."/>
            <person name="Brown T."/>
            <person name="Cohen L."/>
        </authorList>
    </citation>
    <scope>NUCLEOTIDE SEQUENCE</scope>
    <source>
        <strain evidence="2">CCAP979/52</strain>
    </source>
</reference>
<evidence type="ECO:0000256" key="1">
    <source>
        <dbReference type="SAM" id="Phobius"/>
    </source>
</evidence>
<gene>
    <name evidence="2" type="ORF">CCUR1050_LOCUS18691</name>
</gene>
<keyword evidence="1" id="KW-0472">Membrane</keyword>
<keyword evidence="1" id="KW-0812">Transmembrane</keyword>
<keyword evidence="1" id="KW-1133">Transmembrane helix</keyword>
<dbReference type="Pfam" id="PF16940">
    <property type="entry name" value="Tic110"/>
    <property type="match status" value="3"/>
</dbReference>
<evidence type="ECO:0000313" key="2">
    <source>
        <dbReference type="EMBL" id="CAD8641007.1"/>
    </source>
</evidence>
<accession>A0A7S0MGP7</accession>
<sequence length="1078" mass="124097">MPINYHDAFIPILNVARKATNSFLSSQSLSQKIAFKKQTSIGSSTKSRKNFLIMKSSSDFKDSPIEIIKKELGQSKKDWKSTIRTLPSSYRRIVSVLIFASFILSSWYLVPSRNRYISVTASILSSGLAFFLTSKLNSKNILGARSKILDIISSDIENFNFKQTAQEIKAEFGLSVEDFKNEILTIYKKFVLIFLQKSEIRVDQIKELIKIKDFLEISSQEIGECHIEIARDLYKEYTVNLERKDSDYSIGKVNKFIFLSDRVFSTDSVKGYQYEISRLRKVFLFSAEKTLNICSSISYSSYFEIINSFFENNLYGLEDLDTIQKLIGINQEQKEKIHSKFIGEFFVKLISKEKKITNVESIQKLKDIFKLSDSKFQKILIDITKPIFYSELFENINQLTSVVDKQRLVTVSEVIKSKKNDLLIPSSEIKSLISTALKNVLENLIKSSLNDMKIQKKTSAFKETEKIFLLKKNSFEVFSSLSFLTKDDVKEIYNNGSFYNLGKAFKSQEVSQLFELFIENSFEEFSIKSDDEEKIIELREILSISKNDYMNIYNNITEPIFKQQIIETIEKKNFTKGSSDHLKHLQISLKLDTKYSLDIKVKVYKSYLQRFAEENSILSVENTRQLNEIKKFLLLKWSNIQDIHDEVNEPFYKKAIAEAMGASGFISTNYWDSLEKLRKRLQMTEKKARLMFYQVSKDKMRQLFDQAVIEYKRKMQLKSEGKENKEDSSSAMTGTALGIEAGNINGSELSNLIDFYNRNKIFIEKESPLNTPLNKILNGLNGRVEIKTCMNIKTDYQYPVNLNGVFDKKIVLEMYKQYLVECFSTKLQNEKRKLFNNLDKLGPILGIENAEIKSIHTNVGSLVYKQFLAQALSKGFIDKSETAFLTTIQNTLSMDNSKCSELIKEAKKNRVAVFIENIFATPKINPDRVSELRKMALYLGVDLQNDLSVSSDQCAKLFRVEIDSNIEKGLITSENQSLVEEIRSAFGLSNDVVKKVLLESITTRCEGYLINSVASLRKNANEESLKELKKMINYGNLLPIKIQSNFASKSEKEQLFSLFQSIETQKDKLDLLKIMLNL</sequence>